<protein>
    <submittedName>
        <fullName evidence="1">Protease Do-like 7</fullName>
    </submittedName>
</protein>
<dbReference type="Proteomes" id="UP001140949">
    <property type="component" value="Unassembled WGS sequence"/>
</dbReference>
<accession>A0AAX6H4K6</accession>
<name>A0AAX6H4K6_IRIPA</name>
<dbReference type="GO" id="GO:0008233">
    <property type="term" value="F:peptidase activity"/>
    <property type="evidence" value="ECO:0007669"/>
    <property type="project" value="UniProtKB-KW"/>
</dbReference>
<proteinExistence type="predicted"/>
<evidence type="ECO:0000313" key="2">
    <source>
        <dbReference type="Proteomes" id="UP001140949"/>
    </source>
</evidence>
<dbReference type="EMBL" id="JANAVB010013398">
    <property type="protein sequence ID" value="KAJ6835491.1"/>
    <property type="molecule type" value="Genomic_DNA"/>
</dbReference>
<organism evidence="1 2">
    <name type="scientific">Iris pallida</name>
    <name type="common">Sweet iris</name>
    <dbReference type="NCBI Taxonomy" id="29817"/>
    <lineage>
        <taxon>Eukaryota</taxon>
        <taxon>Viridiplantae</taxon>
        <taxon>Streptophyta</taxon>
        <taxon>Embryophyta</taxon>
        <taxon>Tracheophyta</taxon>
        <taxon>Spermatophyta</taxon>
        <taxon>Magnoliopsida</taxon>
        <taxon>Liliopsida</taxon>
        <taxon>Asparagales</taxon>
        <taxon>Iridaceae</taxon>
        <taxon>Iridoideae</taxon>
        <taxon>Irideae</taxon>
        <taxon>Iris</taxon>
    </lineage>
</organism>
<evidence type="ECO:0000313" key="1">
    <source>
        <dbReference type="EMBL" id="KAJ6835491.1"/>
    </source>
</evidence>
<reference evidence="1" key="1">
    <citation type="journal article" date="2023" name="GigaByte">
        <title>Genome assembly of the bearded iris, Iris pallida Lam.</title>
        <authorList>
            <person name="Bruccoleri R.E."/>
            <person name="Oakeley E.J."/>
            <person name="Faust A.M.E."/>
            <person name="Altorfer M."/>
            <person name="Dessus-Babus S."/>
            <person name="Burckhardt D."/>
            <person name="Oertli M."/>
            <person name="Naumann U."/>
            <person name="Petersen F."/>
            <person name="Wong J."/>
        </authorList>
    </citation>
    <scope>NUCLEOTIDE SEQUENCE</scope>
    <source>
        <strain evidence="1">GSM-AAB239-AS_SAM_17_03QT</strain>
    </source>
</reference>
<gene>
    <name evidence="1" type="ORF">M6B38_332020</name>
</gene>
<comment type="caution">
    <text evidence="1">The sequence shown here is derived from an EMBL/GenBank/DDBJ whole genome shotgun (WGS) entry which is preliminary data.</text>
</comment>
<keyword evidence="1" id="KW-0378">Hydrolase</keyword>
<sequence length="53" mass="5850">MTNERDSLLDENIITNVTVHEHDEPRFQSPLSLEAAGLSDDRLVATNNASLAE</sequence>
<dbReference type="GO" id="GO:0006508">
    <property type="term" value="P:proteolysis"/>
    <property type="evidence" value="ECO:0007669"/>
    <property type="project" value="UniProtKB-KW"/>
</dbReference>
<dbReference type="AlphaFoldDB" id="A0AAX6H4K6"/>
<keyword evidence="2" id="KW-1185">Reference proteome</keyword>
<reference evidence="1" key="2">
    <citation type="submission" date="2023-04" db="EMBL/GenBank/DDBJ databases">
        <authorList>
            <person name="Bruccoleri R.E."/>
            <person name="Oakeley E.J."/>
            <person name="Faust A.-M."/>
            <person name="Dessus-Babus S."/>
            <person name="Altorfer M."/>
            <person name="Burckhardt D."/>
            <person name="Oertli M."/>
            <person name="Naumann U."/>
            <person name="Petersen F."/>
            <person name="Wong J."/>
        </authorList>
    </citation>
    <scope>NUCLEOTIDE SEQUENCE</scope>
    <source>
        <strain evidence="1">GSM-AAB239-AS_SAM_17_03QT</strain>
        <tissue evidence="1">Leaf</tissue>
    </source>
</reference>
<keyword evidence="1" id="KW-0645">Protease</keyword>